<name>A0A177MCK3_METMH</name>
<comment type="caution">
    <text evidence="7">The sequence shown here is derived from an EMBL/GenBank/DDBJ whole genome shotgun (WGS) entry which is preliminary data.</text>
</comment>
<dbReference type="GO" id="GO:0022857">
    <property type="term" value="F:transmembrane transporter activity"/>
    <property type="evidence" value="ECO:0007669"/>
    <property type="project" value="InterPro"/>
</dbReference>
<dbReference type="PANTHER" id="PTHR30561:SF9">
    <property type="entry name" value="4-AMINO-4-DEOXY-L-ARABINOSE-PHOSPHOUNDECAPRENOL FLIPPASE SUBUNIT ARNF-RELATED"/>
    <property type="match status" value="1"/>
</dbReference>
<evidence type="ECO:0008006" key="9">
    <source>
        <dbReference type="Google" id="ProtNLM"/>
    </source>
</evidence>
<dbReference type="GO" id="GO:0005886">
    <property type="term" value="C:plasma membrane"/>
    <property type="evidence" value="ECO:0007669"/>
    <property type="project" value="UniProtKB-SubCell"/>
</dbReference>
<proteinExistence type="predicted"/>
<feature type="transmembrane region" description="Helical" evidence="6">
    <location>
        <begin position="78"/>
        <end position="96"/>
    </location>
</feature>
<gene>
    <name evidence="7" type="ORF">A1332_16220</name>
</gene>
<feature type="transmembrane region" description="Helical" evidence="6">
    <location>
        <begin position="51"/>
        <end position="71"/>
    </location>
</feature>
<evidence type="ECO:0000313" key="7">
    <source>
        <dbReference type="EMBL" id="OAI03053.1"/>
    </source>
</evidence>
<feature type="transmembrane region" description="Helical" evidence="6">
    <location>
        <begin position="102"/>
        <end position="119"/>
    </location>
</feature>
<comment type="subcellular location">
    <subcellularLocation>
        <location evidence="1">Cell membrane</location>
        <topology evidence="1">Multi-pass membrane protein</topology>
    </subcellularLocation>
</comment>
<reference evidence="7 8" key="1">
    <citation type="submission" date="2016-03" db="EMBL/GenBank/DDBJ databases">
        <authorList>
            <person name="Ploux O."/>
        </authorList>
    </citation>
    <scope>NUCLEOTIDE SEQUENCE [LARGE SCALE GENOMIC DNA]</scope>
    <source>
        <strain evidence="7 8">R-45363</strain>
    </source>
</reference>
<dbReference type="RefSeq" id="WP_064009088.1">
    <property type="nucleotide sequence ID" value="NZ_LUUG01000081.1"/>
</dbReference>
<accession>A0A177MCK3</accession>
<dbReference type="InterPro" id="IPR000390">
    <property type="entry name" value="Small_drug/metabolite_transptr"/>
</dbReference>
<keyword evidence="5 6" id="KW-0472">Membrane</keyword>
<sequence>MQILLIAIFSIVLSVAAQFMLKLGMSSLDVKQAMAGPLTPRLPWIVFTNKFVFAGFTLYGVGAVVWLKVLASWDVSKAYPLVGLGFALTVLIGMLLGETVTAFRVLGILLICEGVWLVANS</sequence>
<keyword evidence="2" id="KW-1003">Cell membrane</keyword>
<organism evidence="7 8">
    <name type="scientific">Methylomonas methanica</name>
    <dbReference type="NCBI Taxonomy" id="421"/>
    <lineage>
        <taxon>Bacteria</taxon>
        <taxon>Pseudomonadati</taxon>
        <taxon>Pseudomonadota</taxon>
        <taxon>Gammaproteobacteria</taxon>
        <taxon>Methylococcales</taxon>
        <taxon>Methylococcaceae</taxon>
        <taxon>Methylomonas</taxon>
    </lineage>
</organism>
<evidence type="ECO:0000256" key="1">
    <source>
        <dbReference type="ARBA" id="ARBA00004651"/>
    </source>
</evidence>
<dbReference type="AlphaFoldDB" id="A0A177MCK3"/>
<evidence type="ECO:0000256" key="4">
    <source>
        <dbReference type="ARBA" id="ARBA00022989"/>
    </source>
</evidence>
<keyword evidence="3 6" id="KW-0812">Transmembrane</keyword>
<dbReference type="EMBL" id="LUUG01000081">
    <property type="protein sequence ID" value="OAI03053.1"/>
    <property type="molecule type" value="Genomic_DNA"/>
</dbReference>
<evidence type="ECO:0000313" key="8">
    <source>
        <dbReference type="Proteomes" id="UP000078090"/>
    </source>
</evidence>
<dbReference type="PANTHER" id="PTHR30561">
    <property type="entry name" value="SMR FAMILY PROTON-DEPENDENT DRUG EFFLUX TRANSPORTER SUGE"/>
    <property type="match status" value="1"/>
</dbReference>
<dbReference type="Gene3D" id="1.10.3730.20">
    <property type="match status" value="1"/>
</dbReference>
<dbReference type="InterPro" id="IPR037185">
    <property type="entry name" value="EmrE-like"/>
</dbReference>
<evidence type="ECO:0000256" key="2">
    <source>
        <dbReference type="ARBA" id="ARBA00022475"/>
    </source>
</evidence>
<dbReference type="Proteomes" id="UP000078090">
    <property type="component" value="Unassembled WGS sequence"/>
</dbReference>
<evidence type="ECO:0000256" key="5">
    <source>
        <dbReference type="ARBA" id="ARBA00023136"/>
    </source>
</evidence>
<dbReference type="SUPFAM" id="SSF103481">
    <property type="entry name" value="Multidrug resistance efflux transporter EmrE"/>
    <property type="match status" value="1"/>
</dbReference>
<protein>
    <recommendedName>
        <fullName evidence="9">Small multi-drug resistant family protein</fullName>
    </recommendedName>
</protein>
<evidence type="ECO:0000256" key="3">
    <source>
        <dbReference type="ARBA" id="ARBA00022692"/>
    </source>
</evidence>
<dbReference type="OrthoDB" id="6058674at2"/>
<keyword evidence="4 6" id="KW-1133">Transmembrane helix</keyword>
<evidence type="ECO:0000256" key="6">
    <source>
        <dbReference type="SAM" id="Phobius"/>
    </source>
</evidence>